<dbReference type="Proteomes" id="UP000619457">
    <property type="component" value="Unassembled WGS sequence"/>
</dbReference>
<evidence type="ECO:0000313" key="3">
    <source>
        <dbReference type="Proteomes" id="UP000619457"/>
    </source>
</evidence>
<dbReference type="EMBL" id="BMWX01000009">
    <property type="protein sequence ID" value="GGZ39946.1"/>
    <property type="molecule type" value="Genomic_DNA"/>
</dbReference>
<reference evidence="2" key="1">
    <citation type="journal article" date="2014" name="Int. J. Syst. Evol. Microbiol.">
        <title>Complete genome sequence of Corynebacterium casei LMG S-19264T (=DSM 44701T), isolated from a smear-ripened cheese.</title>
        <authorList>
            <consortium name="US DOE Joint Genome Institute (JGI-PGF)"/>
            <person name="Walter F."/>
            <person name="Albersmeier A."/>
            <person name="Kalinowski J."/>
            <person name="Ruckert C."/>
        </authorList>
    </citation>
    <scope>NUCLEOTIDE SEQUENCE</scope>
    <source>
        <strain evidence="2">KCTC 12368</strain>
    </source>
</reference>
<dbReference type="RefSeq" id="WP_018476024.1">
    <property type="nucleotide sequence ID" value="NZ_BMWX01000009.1"/>
</dbReference>
<accession>A0A918QBG1</accession>
<evidence type="ECO:0000313" key="2">
    <source>
        <dbReference type="EMBL" id="GGZ39946.1"/>
    </source>
</evidence>
<organism evidence="2 3">
    <name type="scientific">Echinicola pacifica</name>
    <dbReference type="NCBI Taxonomy" id="346377"/>
    <lineage>
        <taxon>Bacteria</taxon>
        <taxon>Pseudomonadati</taxon>
        <taxon>Bacteroidota</taxon>
        <taxon>Cytophagia</taxon>
        <taxon>Cytophagales</taxon>
        <taxon>Cyclobacteriaceae</taxon>
        <taxon>Echinicola</taxon>
    </lineage>
</organism>
<keyword evidence="1" id="KW-0175">Coiled coil</keyword>
<dbReference type="AlphaFoldDB" id="A0A918QBG1"/>
<evidence type="ECO:0000256" key="1">
    <source>
        <dbReference type="SAM" id="Coils"/>
    </source>
</evidence>
<name>A0A918QBG1_9BACT</name>
<dbReference type="InterPro" id="IPR007139">
    <property type="entry name" value="DUF349"/>
</dbReference>
<dbReference type="Pfam" id="PF03993">
    <property type="entry name" value="DUF349"/>
    <property type="match status" value="2"/>
</dbReference>
<evidence type="ECO:0008006" key="4">
    <source>
        <dbReference type="Google" id="ProtNLM"/>
    </source>
</evidence>
<comment type="caution">
    <text evidence="2">The sequence shown here is derived from an EMBL/GenBank/DDBJ whole genome shotgun (WGS) entry which is preliminary data.</text>
</comment>
<keyword evidence="3" id="KW-1185">Reference proteome</keyword>
<protein>
    <recommendedName>
        <fullName evidence="4">DUF349 domain-containing protein</fullName>
    </recommendedName>
</protein>
<reference evidence="2" key="2">
    <citation type="submission" date="2020-09" db="EMBL/GenBank/DDBJ databases">
        <authorList>
            <person name="Sun Q."/>
            <person name="Kim S."/>
        </authorList>
    </citation>
    <scope>NUCLEOTIDE SEQUENCE</scope>
    <source>
        <strain evidence="2">KCTC 12368</strain>
    </source>
</reference>
<gene>
    <name evidence="2" type="ORF">GCM10007049_36690</name>
</gene>
<proteinExistence type="predicted"/>
<sequence>MEHPYGYIKDDKVYLKGFLNQEDRVIGEVKESEASTIKYFEDRFELAKKKVADLKQDIEDNQNKGSFLMKLIHLREALMKYDALGDFIPLIEELNEQEESLNVIIQSNRERNYEIKEALIQEAEELMHDTDWKETSEKFRDIKLRWIKTGPVDPEHKEEIDRRFKNALDTFYESRTNFFEGLALQAEQNIVVYEALVEQAKEAYNMHDVKQAFEISKKIQKQWKESGKVPAERRQPLWDEFSRLNNKIFGRYKRTMQSKQQLRPFEVVKKIEQLAQSMRDLSLGITNPEKISKAKRLQAEFKALPPKKPREAQQYSRLFVFFTDIVFEKSFLHKLARSKYDNYYDLSETEQNQIKINILKDLINTDEKELSTVKENSEKFRSQESDFETMLYRKISTYKRKLDVKNHILKELSNN</sequence>
<feature type="coiled-coil region" evidence="1">
    <location>
        <begin position="37"/>
        <end position="64"/>
    </location>
</feature>